<dbReference type="InterPro" id="IPR036680">
    <property type="entry name" value="SPOR-like_sf"/>
</dbReference>
<accession>A0ABW8D4A4</accession>
<dbReference type="InterPro" id="IPR007730">
    <property type="entry name" value="SPOR-like_dom"/>
</dbReference>
<keyword evidence="3 4" id="KW-0961">Cell wall biogenesis/degradation</keyword>
<evidence type="ECO:0000259" key="7">
    <source>
        <dbReference type="PROSITE" id="PS51724"/>
    </source>
</evidence>
<evidence type="ECO:0000313" key="8">
    <source>
        <dbReference type="EMBL" id="MFJ1267519.1"/>
    </source>
</evidence>
<keyword evidence="1" id="KW-0732">Signal</keyword>
<comment type="similarity">
    <text evidence="4 5">Belongs to the RlpA family.</text>
</comment>
<comment type="subcellular location">
    <subcellularLocation>
        <location evidence="4">Cell membrane</location>
        <topology evidence="4">Lipid-anchor</topology>
    </subcellularLocation>
</comment>
<dbReference type="Proteomes" id="UP001615550">
    <property type="component" value="Unassembled WGS sequence"/>
</dbReference>
<dbReference type="RefSeq" id="WP_400186191.1">
    <property type="nucleotide sequence ID" value="NZ_JBGORX010000001.1"/>
</dbReference>
<reference evidence="8 9" key="1">
    <citation type="submission" date="2024-08" db="EMBL/GenBank/DDBJ databases">
        <title>Draft Genome Sequence of Legionella lytica strain DSB2004, Isolated From a Fire Sprinkler System.</title>
        <authorList>
            <person name="Everhart A.D."/>
            <person name="Kidane D.T."/>
            <person name="Farone A.L."/>
            <person name="Farone M.B."/>
        </authorList>
    </citation>
    <scope>NUCLEOTIDE SEQUENCE [LARGE SCALE GENOMIC DNA]</scope>
    <source>
        <strain evidence="8 9">DSB2004</strain>
    </source>
</reference>
<keyword evidence="2 4" id="KW-0456">Lyase</keyword>
<dbReference type="PANTHER" id="PTHR34183">
    <property type="entry name" value="ENDOLYTIC PEPTIDOGLYCAN TRANSGLYCOSYLASE RLPA"/>
    <property type="match status" value="1"/>
</dbReference>
<dbReference type="PROSITE" id="PS51724">
    <property type="entry name" value="SPOR"/>
    <property type="match status" value="1"/>
</dbReference>
<dbReference type="InterPro" id="IPR036908">
    <property type="entry name" value="RlpA-like_sf"/>
</dbReference>
<keyword evidence="4" id="KW-0564">Palmitate</keyword>
<protein>
    <recommendedName>
        <fullName evidence="4">Endolytic peptidoglycan transglycosylase RlpA</fullName>
        <ecNumber evidence="4">4.2.2.-</ecNumber>
    </recommendedName>
</protein>
<keyword evidence="4" id="KW-1003">Cell membrane</keyword>
<dbReference type="Pfam" id="PF05036">
    <property type="entry name" value="SPOR"/>
    <property type="match status" value="1"/>
</dbReference>
<dbReference type="PANTHER" id="PTHR34183:SF1">
    <property type="entry name" value="ENDOLYTIC PEPTIDOGLYCAN TRANSGLYCOSYLASE RLPA"/>
    <property type="match status" value="1"/>
</dbReference>
<dbReference type="InterPro" id="IPR012997">
    <property type="entry name" value="RplA"/>
</dbReference>
<dbReference type="InterPro" id="IPR009009">
    <property type="entry name" value="RlpA-like_DPBB"/>
</dbReference>
<keyword evidence="9" id="KW-1185">Reference proteome</keyword>
<dbReference type="EC" id="4.2.2.-" evidence="4"/>
<dbReference type="Pfam" id="PF03330">
    <property type="entry name" value="DPBB_1"/>
    <property type="match status" value="1"/>
</dbReference>
<gene>
    <name evidence="4" type="primary">rlpA</name>
    <name evidence="8" type="ORF">ACD661_02990</name>
</gene>
<evidence type="ECO:0000256" key="1">
    <source>
        <dbReference type="ARBA" id="ARBA00022729"/>
    </source>
</evidence>
<dbReference type="EMBL" id="JBGORX010000001">
    <property type="protein sequence ID" value="MFJ1267519.1"/>
    <property type="molecule type" value="Genomic_DNA"/>
</dbReference>
<dbReference type="Gene3D" id="3.30.70.1070">
    <property type="entry name" value="Sporulation related repeat"/>
    <property type="match status" value="1"/>
</dbReference>
<dbReference type="PROSITE" id="PS51257">
    <property type="entry name" value="PROKAR_LIPOPROTEIN"/>
    <property type="match status" value="1"/>
</dbReference>
<proteinExistence type="inferred from homology"/>
<name>A0ABW8D4A4_9GAMM</name>
<feature type="region of interest" description="Disordered" evidence="6">
    <location>
        <begin position="21"/>
        <end position="40"/>
    </location>
</feature>
<dbReference type="HAMAP" id="MF_02071">
    <property type="entry name" value="RlpA"/>
    <property type="match status" value="1"/>
</dbReference>
<dbReference type="Gene3D" id="2.40.40.10">
    <property type="entry name" value="RlpA-like domain"/>
    <property type="match status" value="1"/>
</dbReference>
<keyword evidence="4" id="KW-0449">Lipoprotein</keyword>
<dbReference type="SUPFAM" id="SSF110997">
    <property type="entry name" value="Sporulation related repeat"/>
    <property type="match status" value="1"/>
</dbReference>
<evidence type="ECO:0000256" key="2">
    <source>
        <dbReference type="ARBA" id="ARBA00023239"/>
    </source>
</evidence>
<keyword evidence="4" id="KW-0472">Membrane</keyword>
<evidence type="ECO:0000256" key="3">
    <source>
        <dbReference type="ARBA" id="ARBA00023316"/>
    </source>
</evidence>
<comment type="function">
    <text evidence="4">Lytic transglycosylase with a strong preference for naked glycan strands that lack stem peptides.</text>
</comment>
<dbReference type="NCBIfam" id="TIGR00413">
    <property type="entry name" value="rlpA"/>
    <property type="match status" value="1"/>
</dbReference>
<organism evidence="8 9">
    <name type="scientific">Legionella lytica</name>
    <dbReference type="NCBI Taxonomy" id="96232"/>
    <lineage>
        <taxon>Bacteria</taxon>
        <taxon>Pseudomonadati</taxon>
        <taxon>Pseudomonadota</taxon>
        <taxon>Gammaproteobacteria</taxon>
        <taxon>Legionellales</taxon>
        <taxon>Legionellaceae</taxon>
        <taxon>Legionella</taxon>
    </lineage>
</organism>
<evidence type="ECO:0000256" key="6">
    <source>
        <dbReference type="SAM" id="MobiDB-lite"/>
    </source>
</evidence>
<dbReference type="SUPFAM" id="SSF50685">
    <property type="entry name" value="Barwin-like endoglucanases"/>
    <property type="match status" value="1"/>
</dbReference>
<evidence type="ECO:0000256" key="4">
    <source>
        <dbReference type="HAMAP-Rule" id="MF_02071"/>
    </source>
</evidence>
<evidence type="ECO:0000256" key="5">
    <source>
        <dbReference type="RuleBase" id="RU003495"/>
    </source>
</evidence>
<comment type="caution">
    <text evidence="8">The sequence shown here is derived from an EMBL/GenBank/DDBJ whole genome shotgun (WGS) entry which is preliminary data.</text>
</comment>
<feature type="domain" description="SPOR" evidence="7">
    <location>
        <begin position="203"/>
        <end position="279"/>
    </location>
</feature>
<evidence type="ECO:0000313" key="9">
    <source>
        <dbReference type="Proteomes" id="UP001615550"/>
    </source>
</evidence>
<dbReference type="InterPro" id="IPR034718">
    <property type="entry name" value="RlpA"/>
</dbReference>
<dbReference type="CDD" id="cd22268">
    <property type="entry name" value="DPBB_RlpA-like"/>
    <property type="match status" value="1"/>
</dbReference>
<sequence>MRKILIAVAILLSGCQTTNQSLNSEVPGSKHTAKSTQQNRNQSIYNRYKNKGDRYTQIQDGAPIKERKISFKEPVPAKEPLSRYGNPTEYYVDGKTYRVMTNTHRYKARGTASWYGTKFHKQRTSSGEPYDMYIMSAAHKTLPLPTYVRVKNLNNGKVAIVKVNDRGPFHSDRIIDLSYAAALKLGVFPKGTALVEIEALAGPASEGRYFIQAGAFATSASANQLKAKLDRLSRSPVTIEHYKKHYIVRVGPFSNKNMADDLKQKLAQNGVKGSFSVLI</sequence>